<dbReference type="PRINTS" id="PR00111">
    <property type="entry name" value="ABHYDROLASE"/>
</dbReference>
<evidence type="ECO:0000313" key="4">
    <source>
        <dbReference type="EMBL" id="MCY6369740.1"/>
    </source>
</evidence>
<accession>A0ABT4CL14</accession>
<evidence type="ECO:0000259" key="3">
    <source>
        <dbReference type="Pfam" id="PF00561"/>
    </source>
</evidence>
<keyword evidence="2" id="KW-0472">Membrane</keyword>
<comment type="caution">
    <text evidence="4">The sequence shown here is derived from an EMBL/GenBank/DDBJ whole genome shotgun (WGS) entry which is preliminary data.</text>
</comment>
<dbReference type="EMBL" id="JAPQES010000001">
    <property type="protein sequence ID" value="MCY6369740.1"/>
    <property type="molecule type" value="Genomic_DNA"/>
</dbReference>
<sequence length="272" mass="31525">MSYILTDDNTKIFYKEKGEGRPIVFIHGWASSLVSFAIPAFYLSKKFKVITYDLRGHGKSDATEEGLTMKRFAADLEQLLEALDLNDVILVGWSMGAQVLFEYIKNFGCRRLKGTIIIDMAPKLMNDNWWNLGLYRGKFTHEDNLQALKEMTANWETYIEKFTRILVPDLDEKQFKYIMKGTLINNPNVAATMWDVMVNADYCDVLQKITVPTLIMYGEKSTLYSEETAKYLNNQIPNSRVEKFKGCTHLLVMEDTQKFIEEVDKFEKKINK</sequence>
<evidence type="ECO:0000256" key="2">
    <source>
        <dbReference type="SAM" id="Phobius"/>
    </source>
</evidence>
<dbReference type="InterPro" id="IPR000073">
    <property type="entry name" value="AB_hydrolase_1"/>
</dbReference>
<evidence type="ECO:0000313" key="5">
    <source>
        <dbReference type="Proteomes" id="UP001079657"/>
    </source>
</evidence>
<protein>
    <submittedName>
        <fullName evidence="4">Alpha/beta hydrolase</fullName>
    </submittedName>
</protein>
<keyword evidence="2" id="KW-1133">Transmembrane helix</keyword>
<keyword evidence="5" id="KW-1185">Reference proteome</keyword>
<dbReference type="SUPFAM" id="SSF53474">
    <property type="entry name" value="alpha/beta-Hydrolases"/>
    <property type="match status" value="1"/>
</dbReference>
<dbReference type="Proteomes" id="UP001079657">
    <property type="component" value="Unassembled WGS sequence"/>
</dbReference>
<dbReference type="RefSeq" id="WP_268048110.1">
    <property type="nucleotide sequence ID" value="NZ_JAPQES010000001.1"/>
</dbReference>
<dbReference type="PANTHER" id="PTHR43798:SF31">
    <property type="entry name" value="AB HYDROLASE SUPERFAMILY PROTEIN YCLE"/>
    <property type="match status" value="1"/>
</dbReference>
<keyword evidence="1 4" id="KW-0378">Hydrolase</keyword>
<dbReference type="InterPro" id="IPR050266">
    <property type="entry name" value="AB_hydrolase_sf"/>
</dbReference>
<feature type="transmembrane region" description="Helical" evidence="2">
    <location>
        <begin position="23"/>
        <end position="43"/>
    </location>
</feature>
<evidence type="ECO:0000256" key="1">
    <source>
        <dbReference type="ARBA" id="ARBA00022801"/>
    </source>
</evidence>
<keyword evidence="2" id="KW-0812">Transmembrane</keyword>
<dbReference type="Pfam" id="PF00561">
    <property type="entry name" value="Abhydrolase_1"/>
    <property type="match status" value="1"/>
</dbReference>
<organism evidence="4 5">
    <name type="scientific">Clostridium ganghwense</name>
    <dbReference type="NCBI Taxonomy" id="312089"/>
    <lineage>
        <taxon>Bacteria</taxon>
        <taxon>Bacillati</taxon>
        <taxon>Bacillota</taxon>
        <taxon>Clostridia</taxon>
        <taxon>Eubacteriales</taxon>
        <taxon>Clostridiaceae</taxon>
        <taxon>Clostridium</taxon>
    </lineage>
</organism>
<dbReference type="PANTHER" id="PTHR43798">
    <property type="entry name" value="MONOACYLGLYCEROL LIPASE"/>
    <property type="match status" value="1"/>
</dbReference>
<gene>
    <name evidence="4" type="ORF">OXH55_03740</name>
</gene>
<reference evidence="4" key="1">
    <citation type="submission" date="2022-12" db="EMBL/GenBank/DDBJ databases">
        <authorList>
            <person name="Wang J."/>
        </authorList>
    </citation>
    <scope>NUCLEOTIDE SEQUENCE</scope>
    <source>
        <strain evidence="4">HY-42-06</strain>
    </source>
</reference>
<proteinExistence type="predicted"/>
<name>A0ABT4CL14_9CLOT</name>
<dbReference type="Gene3D" id="3.40.50.1820">
    <property type="entry name" value="alpha/beta hydrolase"/>
    <property type="match status" value="1"/>
</dbReference>
<feature type="domain" description="AB hydrolase-1" evidence="3">
    <location>
        <begin position="22"/>
        <end position="255"/>
    </location>
</feature>
<dbReference type="InterPro" id="IPR029058">
    <property type="entry name" value="AB_hydrolase_fold"/>
</dbReference>
<dbReference type="GO" id="GO:0016787">
    <property type="term" value="F:hydrolase activity"/>
    <property type="evidence" value="ECO:0007669"/>
    <property type="project" value="UniProtKB-KW"/>
</dbReference>